<dbReference type="STRING" id="1386089.N865_09555"/>
<evidence type="ECO:0000313" key="9">
    <source>
        <dbReference type="Proteomes" id="UP000019489"/>
    </source>
</evidence>
<dbReference type="RefSeq" id="WP_034800440.1">
    <property type="nucleotide sequence ID" value="NZ_AWSA01000001.1"/>
</dbReference>
<feature type="transmembrane region" description="Helical" evidence="6">
    <location>
        <begin position="273"/>
        <end position="295"/>
    </location>
</feature>
<reference evidence="8 9" key="1">
    <citation type="submission" date="2013-08" db="EMBL/GenBank/DDBJ databases">
        <title>Intrasporangium oryzae NRRL B-24470.</title>
        <authorList>
            <person name="Liu H."/>
            <person name="Wang G."/>
        </authorList>
    </citation>
    <scope>NUCLEOTIDE SEQUENCE [LARGE SCALE GENOMIC DNA]</scope>
    <source>
        <strain evidence="8 9">NRRL B-24470</strain>
    </source>
</reference>
<gene>
    <name evidence="8" type="ORF">N865_09555</name>
</gene>
<dbReference type="EMBL" id="AWSA01000001">
    <property type="protein sequence ID" value="EWT03674.1"/>
    <property type="molecule type" value="Genomic_DNA"/>
</dbReference>
<comment type="subcellular location">
    <subcellularLocation>
        <location evidence="1">Cell membrane</location>
        <topology evidence="1">Multi-pass membrane protein</topology>
    </subcellularLocation>
</comment>
<dbReference type="Proteomes" id="UP000019489">
    <property type="component" value="Unassembled WGS sequence"/>
</dbReference>
<name>W9GIF6_9MICO</name>
<evidence type="ECO:0000256" key="1">
    <source>
        <dbReference type="ARBA" id="ARBA00004651"/>
    </source>
</evidence>
<dbReference type="Pfam" id="PF00482">
    <property type="entry name" value="T2SSF"/>
    <property type="match status" value="1"/>
</dbReference>
<dbReference type="OrthoDB" id="9810662at2"/>
<protein>
    <submittedName>
        <fullName evidence="8">Secretion protein F</fullName>
    </submittedName>
</protein>
<keyword evidence="9" id="KW-1185">Reference proteome</keyword>
<feature type="transmembrane region" description="Helical" evidence="6">
    <location>
        <begin position="128"/>
        <end position="150"/>
    </location>
</feature>
<dbReference type="GO" id="GO:0005886">
    <property type="term" value="C:plasma membrane"/>
    <property type="evidence" value="ECO:0007669"/>
    <property type="project" value="UniProtKB-SubCell"/>
</dbReference>
<keyword evidence="5 6" id="KW-0472">Membrane</keyword>
<keyword evidence="4 6" id="KW-1133">Transmembrane helix</keyword>
<evidence type="ECO:0000256" key="4">
    <source>
        <dbReference type="ARBA" id="ARBA00022989"/>
    </source>
</evidence>
<keyword evidence="3 6" id="KW-0812">Transmembrane</keyword>
<keyword evidence="2" id="KW-1003">Cell membrane</keyword>
<dbReference type="eggNOG" id="COG2064">
    <property type="taxonomic scope" value="Bacteria"/>
</dbReference>
<proteinExistence type="predicted"/>
<accession>W9GIF6</accession>
<feature type="transmembrane region" description="Helical" evidence="6">
    <location>
        <begin position="102"/>
        <end position="122"/>
    </location>
</feature>
<feature type="transmembrane region" description="Helical" evidence="6">
    <location>
        <begin position="6"/>
        <end position="24"/>
    </location>
</feature>
<evidence type="ECO:0000256" key="5">
    <source>
        <dbReference type="ARBA" id="ARBA00023136"/>
    </source>
</evidence>
<evidence type="ECO:0000256" key="6">
    <source>
        <dbReference type="SAM" id="Phobius"/>
    </source>
</evidence>
<dbReference type="PANTHER" id="PTHR35007">
    <property type="entry name" value="INTEGRAL MEMBRANE PROTEIN-RELATED"/>
    <property type="match status" value="1"/>
</dbReference>
<dbReference type="InterPro" id="IPR018076">
    <property type="entry name" value="T2SS_GspF_dom"/>
</dbReference>
<evidence type="ECO:0000313" key="8">
    <source>
        <dbReference type="EMBL" id="EWT03674.1"/>
    </source>
</evidence>
<organism evidence="8 9">
    <name type="scientific">Intrasporangium oryzae NRRL B-24470</name>
    <dbReference type="NCBI Taxonomy" id="1386089"/>
    <lineage>
        <taxon>Bacteria</taxon>
        <taxon>Bacillati</taxon>
        <taxon>Actinomycetota</taxon>
        <taxon>Actinomycetes</taxon>
        <taxon>Micrococcales</taxon>
        <taxon>Intrasporangiaceae</taxon>
        <taxon>Intrasporangium</taxon>
    </lineage>
</organism>
<evidence type="ECO:0000259" key="7">
    <source>
        <dbReference type="Pfam" id="PF00482"/>
    </source>
</evidence>
<evidence type="ECO:0000256" key="2">
    <source>
        <dbReference type="ARBA" id="ARBA00022475"/>
    </source>
</evidence>
<dbReference type="PATRIC" id="fig|1386089.3.peg.171"/>
<dbReference type="AlphaFoldDB" id="W9GIF6"/>
<comment type="caution">
    <text evidence="8">The sequence shown here is derived from an EMBL/GenBank/DDBJ whole genome shotgun (WGS) entry which is preliminary data.</text>
</comment>
<sequence>MSLLYVGAILIGLALLAAVLTLVSSSSGPTGVAKSLSLIESSVGDREVVRAELNAKDRLLAPILNRTRTLAIRLSPTGTADKLARRLDQAGNPAQWTVERIMGLKGASLLLGLFLGFLYGGGLTARSILLSLGLGASLFFLPDLLVYNAALRRQDQASKGLAEALDMLSVCVEAGQGFDAALLQVARNIEGPISGEFARVLSEIQLGKSRGEAFAGLGERITLPEVKNFVTALVQADRMGLPIAGVLREQTSVMRLVRKQKAEERAQKVTVKILFPLMFCILPALFIVVIGPGAIRMIDAFTKL</sequence>
<evidence type="ECO:0000256" key="3">
    <source>
        <dbReference type="ARBA" id="ARBA00022692"/>
    </source>
</evidence>
<feature type="domain" description="Type II secretion system protein GspF" evidence="7">
    <location>
        <begin position="165"/>
        <end position="290"/>
    </location>
</feature>
<dbReference type="PANTHER" id="PTHR35007:SF2">
    <property type="entry name" value="PILUS ASSEMBLE PROTEIN"/>
    <property type="match status" value="1"/>
</dbReference>